<dbReference type="PANTHER" id="PTHR12265:SF11">
    <property type="entry name" value="ALPHA_BETA-HYDROLASES SUPERFAMILY PROTEIN"/>
    <property type="match status" value="1"/>
</dbReference>
<protein>
    <recommendedName>
        <fullName evidence="3">Transmembrane protein 53</fullName>
    </recommendedName>
</protein>
<dbReference type="InterPro" id="IPR008547">
    <property type="entry name" value="DUF829_TMEM53"/>
</dbReference>
<dbReference type="InterPro" id="IPR029058">
    <property type="entry name" value="AB_hydrolase_fold"/>
</dbReference>
<keyword evidence="2" id="KW-1185">Reference proteome</keyword>
<dbReference type="PANTHER" id="PTHR12265">
    <property type="entry name" value="TRANSMEMBRANE PROTEIN 53"/>
    <property type="match status" value="1"/>
</dbReference>
<dbReference type="AlphaFoldDB" id="A0AAP0RUA3"/>
<evidence type="ECO:0000313" key="2">
    <source>
        <dbReference type="Proteomes" id="UP001415857"/>
    </source>
</evidence>
<proteinExistence type="predicted"/>
<reference evidence="1 2" key="1">
    <citation type="journal article" date="2024" name="Plant J.">
        <title>Genome sequences and population genomics reveal climatic adaptation and genomic divergence between two closely related sweetgum species.</title>
        <authorList>
            <person name="Xu W.Q."/>
            <person name="Ren C.Q."/>
            <person name="Zhang X.Y."/>
            <person name="Comes H.P."/>
            <person name="Liu X.H."/>
            <person name="Li Y.G."/>
            <person name="Kettle C.J."/>
            <person name="Jalonen R."/>
            <person name="Gaisberger H."/>
            <person name="Ma Y.Z."/>
            <person name="Qiu Y.X."/>
        </authorList>
    </citation>
    <scope>NUCLEOTIDE SEQUENCE [LARGE SCALE GENOMIC DNA]</scope>
    <source>
        <strain evidence="1">Hangzhou</strain>
    </source>
</reference>
<organism evidence="1 2">
    <name type="scientific">Liquidambar formosana</name>
    <name type="common">Formosan gum</name>
    <dbReference type="NCBI Taxonomy" id="63359"/>
    <lineage>
        <taxon>Eukaryota</taxon>
        <taxon>Viridiplantae</taxon>
        <taxon>Streptophyta</taxon>
        <taxon>Embryophyta</taxon>
        <taxon>Tracheophyta</taxon>
        <taxon>Spermatophyta</taxon>
        <taxon>Magnoliopsida</taxon>
        <taxon>eudicotyledons</taxon>
        <taxon>Gunneridae</taxon>
        <taxon>Pentapetalae</taxon>
        <taxon>Saxifragales</taxon>
        <taxon>Altingiaceae</taxon>
        <taxon>Liquidambar</taxon>
    </lineage>
</organism>
<dbReference type="EMBL" id="JBBPBK010000005">
    <property type="protein sequence ID" value="KAK9284880.1"/>
    <property type="molecule type" value="Genomic_DNA"/>
</dbReference>
<accession>A0AAP0RUA3</accession>
<comment type="caution">
    <text evidence="1">The sequence shown here is derived from an EMBL/GenBank/DDBJ whole genome shotgun (WGS) entry which is preliminary data.</text>
</comment>
<dbReference type="SUPFAM" id="SSF53474">
    <property type="entry name" value="alpha/beta-Hydrolases"/>
    <property type="match status" value="1"/>
</dbReference>
<dbReference type="Proteomes" id="UP001415857">
    <property type="component" value="Unassembled WGS sequence"/>
</dbReference>
<gene>
    <name evidence="1" type="ORF">L1049_024060</name>
</gene>
<sequence>MEAPLRIFNSPTLNRRLSTSLLTKTPALNLHHLPFTISSPQSPKFPLHPPFSFPPNTHPPRITQSFTRFHSSLSPKPSWPILSLSASHSFEFHIPTDNFDKVSSDPNNAVFGWNRAPEGIKGGQVSLLGDKGREVTVVLLGWLGARPKHLKRYAELYNSRGIHAVTFVVPVKEVLWFDLGRRVQRRILALAEELASWLSESENDGRERCLIFHTFSNTGWIVYGYILENWLGRLDLMEKIKGCVIDSGGDPEINPQVWAAGFAAALLKKRSSSAYPLVEGRERNELESEVNVSKMQEEEPQIIETILLLVLEKLFSFLLQLPDINGRLTKTLSVLSKNQPSCPQLYLYSTADKVIPSQSVELFIKDQRKMGRKVWSFNFGSSPHVDHYRTFPNIYSSELHNFLKECLASVTDVNPANAV</sequence>
<evidence type="ECO:0008006" key="3">
    <source>
        <dbReference type="Google" id="ProtNLM"/>
    </source>
</evidence>
<name>A0AAP0RUA3_LIQFO</name>
<dbReference type="Pfam" id="PF05705">
    <property type="entry name" value="DUF829"/>
    <property type="match status" value="1"/>
</dbReference>
<evidence type="ECO:0000313" key="1">
    <source>
        <dbReference type="EMBL" id="KAK9284880.1"/>
    </source>
</evidence>